<dbReference type="GeneID" id="136082399"/>
<reference evidence="3 4" key="1">
    <citation type="submission" date="2025-05" db="UniProtKB">
        <authorList>
            <consortium name="RefSeq"/>
        </authorList>
    </citation>
    <scope>IDENTIFICATION</scope>
</reference>
<keyword evidence="2" id="KW-1185">Reference proteome</keyword>
<dbReference type="RefSeq" id="XP_065657676.1">
    <property type="nucleotide sequence ID" value="XM_065801604.1"/>
</dbReference>
<gene>
    <name evidence="3 4 5" type="primary">LOC136082399</name>
</gene>
<dbReference type="InterPro" id="IPR009689">
    <property type="entry name" value="DUF1280"/>
</dbReference>
<accession>A0ABM4C7T9</accession>
<feature type="chain" id="PRO_5045025923" evidence="1">
    <location>
        <begin position="21"/>
        <end position="425"/>
    </location>
</feature>
<dbReference type="RefSeq" id="XP_065657678.1">
    <property type="nucleotide sequence ID" value="XM_065801606.1"/>
</dbReference>
<evidence type="ECO:0000256" key="1">
    <source>
        <dbReference type="SAM" id="SignalP"/>
    </source>
</evidence>
<dbReference type="PANTHER" id="PTHR31424:SF3">
    <property type="entry name" value="RING-TYPE DOMAIN-CONTAINING PROTEIN"/>
    <property type="match status" value="1"/>
</dbReference>
<dbReference type="CDD" id="cd15517">
    <property type="entry name" value="PHD_TCF19_like"/>
    <property type="match status" value="1"/>
</dbReference>
<dbReference type="RefSeq" id="XP_065657677.1">
    <property type="nucleotide sequence ID" value="XM_065801605.1"/>
</dbReference>
<proteinExistence type="predicted"/>
<keyword evidence="1" id="KW-0732">Signal</keyword>
<evidence type="ECO:0000313" key="3">
    <source>
        <dbReference type="RefSeq" id="XP_065657676.1"/>
    </source>
</evidence>
<sequence>MLKRFLLIFMYATTSDVGFGEEVWLLFAGDKGGKFMKFHFEVVNSKSSGSVYDVHLFCMYQGSDCRENIALVLGHFANDIKRIQSSDFKLKGKIVRLFLGGDFHFIDDVLGHQGSAASFPSSTDLVKFNSLRNHASMPHTPANCNILRRTIQSLESAYNENLCKNRQGGNLRTLSKFHNSIIAPVIFPIITLDNVVPPVLHIMLGVVSKLYKLLLKECKTLNCQAVSSLSHNENVRTNELWAAKSVECSKTAEALRLLGNQFVDIANLQARWLALNKNISELSLNSSNKKITCKQQEMCDSIRCLITKYDCNIDWVQCGTCQKLFHQFCEIIGDSEKSVLCDIEKYECLACQGEDIECLDLYISEKNSFIRAQRELLDVEYIPLQMECEDLEKEYKNSIGPHERSLYKALEDMKVERQAYHGNVL</sequence>
<feature type="signal peptide" evidence="1">
    <location>
        <begin position="1"/>
        <end position="20"/>
    </location>
</feature>
<dbReference type="Proteomes" id="UP001652625">
    <property type="component" value="Chromosome 07"/>
</dbReference>
<organism evidence="2 5">
    <name type="scientific">Hydra vulgaris</name>
    <name type="common">Hydra</name>
    <name type="synonym">Hydra attenuata</name>
    <dbReference type="NCBI Taxonomy" id="6087"/>
    <lineage>
        <taxon>Eukaryota</taxon>
        <taxon>Metazoa</taxon>
        <taxon>Cnidaria</taxon>
        <taxon>Hydrozoa</taxon>
        <taxon>Hydroidolina</taxon>
        <taxon>Anthoathecata</taxon>
        <taxon>Aplanulata</taxon>
        <taxon>Hydridae</taxon>
        <taxon>Hydra</taxon>
    </lineage>
</organism>
<dbReference type="Pfam" id="PF06918">
    <property type="entry name" value="DUF1280"/>
    <property type="match status" value="1"/>
</dbReference>
<evidence type="ECO:0000313" key="5">
    <source>
        <dbReference type="RefSeq" id="XP_065657678.1"/>
    </source>
</evidence>
<protein>
    <submittedName>
        <fullName evidence="3 4">Uncharacterized protein LOC136082399</fullName>
    </submittedName>
</protein>
<evidence type="ECO:0000313" key="4">
    <source>
        <dbReference type="RefSeq" id="XP_065657677.1"/>
    </source>
</evidence>
<name>A0ABM4C7T9_HYDVU</name>
<evidence type="ECO:0000313" key="2">
    <source>
        <dbReference type="Proteomes" id="UP001652625"/>
    </source>
</evidence>
<dbReference type="PANTHER" id="PTHR31424">
    <property type="entry name" value="PROTEIN CBG23806"/>
    <property type="match status" value="1"/>
</dbReference>